<dbReference type="Proteomes" id="UP000656804">
    <property type="component" value="Unassembled WGS sequence"/>
</dbReference>
<reference evidence="3" key="1">
    <citation type="submission" date="2020-11" db="EMBL/GenBank/DDBJ databases">
        <title>Nocardioides sp. CBS4Y-1, whole genome shotgun sequence.</title>
        <authorList>
            <person name="Tuo L."/>
        </authorList>
    </citation>
    <scope>NUCLEOTIDE SEQUENCE</scope>
    <source>
        <strain evidence="3">CBS4Y-1</strain>
    </source>
</reference>
<keyword evidence="1" id="KW-0812">Transmembrane</keyword>
<gene>
    <name evidence="3" type="ORF">ISG29_12140</name>
</gene>
<name>A0A930YBG2_9ACTN</name>
<proteinExistence type="predicted"/>
<dbReference type="InterPro" id="IPR007831">
    <property type="entry name" value="T2SS_GspE_N"/>
</dbReference>
<evidence type="ECO:0000313" key="4">
    <source>
        <dbReference type="Proteomes" id="UP000656804"/>
    </source>
</evidence>
<feature type="transmembrane region" description="Helical" evidence="1">
    <location>
        <begin position="703"/>
        <end position="727"/>
    </location>
</feature>
<dbReference type="RefSeq" id="WP_194503696.1">
    <property type="nucleotide sequence ID" value="NZ_JADIVZ010000005.1"/>
</dbReference>
<keyword evidence="4" id="KW-1185">Reference proteome</keyword>
<dbReference type="EMBL" id="JADIVZ010000005">
    <property type="protein sequence ID" value="MBF4162443.1"/>
    <property type="molecule type" value="Genomic_DNA"/>
</dbReference>
<dbReference type="SUPFAM" id="SSF53448">
    <property type="entry name" value="Nucleotide-diphospho-sugar transferases"/>
    <property type="match status" value="1"/>
</dbReference>
<dbReference type="InterPro" id="IPR029044">
    <property type="entry name" value="Nucleotide-diphossugar_trans"/>
</dbReference>
<evidence type="ECO:0000313" key="3">
    <source>
        <dbReference type="EMBL" id="MBF4162443.1"/>
    </source>
</evidence>
<dbReference type="Pfam" id="PF05157">
    <property type="entry name" value="MshEN"/>
    <property type="match status" value="1"/>
</dbReference>
<dbReference type="Gene3D" id="3.90.550.10">
    <property type="entry name" value="Spore Coat Polysaccharide Biosynthesis Protein SpsA, Chain A"/>
    <property type="match status" value="1"/>
</dbReference>
<dbReference type="AlphaFoldDB" id="A0A930YBG2"/>
<protein>
    <submittedName>
        <fullName evidence="3">Glycosyltransferase</fullName>
    </submittedName>
</protein>
<evidence type="ECO:0000256" key="1">
    <source>
        <dbReference type="SAM" id="Phobius"/>
    </source>
</evidence>
<feature type="transmembrane region" description="Helical" evidence="1">
    <location>
        <begin position="667"/>
        <end position="691"/>
    </location>
</feature>
<dbReference type="SUPFAM" id="SSF160246">
    <property type="entry name" value="EspE N-terminal domain-like"/>
    <property type="match status" value="1"/>
</dbReference>
<dbReference type="InterPro" id="IPR037257">
    <property type="entry name" value="T2SS_E_N_sf"/>
</dbReference>
<dbReference type="Gene3D" id="3.30.300.160">
    <property type="entry name" value="Type II secretion system, protein E, N-terminal domain"/>
    <property type="match status" value="1"/>
</dbReference>
<evidence type="ECO:0000259" key="2">
    <source>
        <dbReference type="Pfam" id="PF05157"/>
    </source>
</evidence>
<accession>A0A930YBG2</accession>
<organism evidence="3 4">
    <name type="scientific">Nocardioides acrostichi</name>
    <dbReference type="NCBI Taxonomy" id="2784339"/>
    <lineage>
        <taxon>Bacteria</taxon>
        <taxon>Bacillati</taxon>
        <taxon>Actinomycetota</taxon>
        <taxon>Actinomycetes</taxon>
        <taxon>Propionibacteriales</taxon>
        <taxon>Nocardioidaceae</taxon>
        <taxon>Nocardioides</taxon>
    </lineage>
</organism>
<keyword evidence="1" id="KW-0472">Membrane</keyword>
<feature type="domain" description="Type II secretion system protein GspE N-terminal" evidence="2">
    <location>
        <begin position="192"/>
        <end position="275"/>
    </location>
</feature>
<keyword evidence="1" id="KW-1133">Transmembrane helix</keyword>
<sequence length="732" mass="79393">MSAPTDPPAGETVSRSLDAESRLPVLAEGIDSGVAHLLPEGLCRTFRVQPYALLHREPDTLGDPEQHAQGASDTQPVVLVATGEPDDPIALQVVRDRLRRPVWLVPHALPELMAAIERVHPARARTPETAEARLERAQLGDMLLASGLLDQQRLDDALAVQTGTGDPLSEVLVAEGFVEESVVVAALSELHQIQRVSLIDSPLDHETADRLPEPLAREHAALPVAVADSTVLLAVARPLVGEPLAEIEAHVGAPLRQLIAERREVDHLMQRAHGPHHVEVAESFLRETEPELAARPLLTAPQRLAALVLIALVVLAGWQWPADLARWTAATVSLVYLACCAQQLVLAHRGLAGRTELCPDAHLPGLPDSQLPRYTVLVPLHGDDAGHVATLLESLARLDYPRTRLEVRLLCVDDDFETRRALDDADLPPYAFVSVVPRAGARTRAQLCTVGLMQARGTHCVVYNVDDLPDDDQLRVAARCFADAPAHVIALQAKLNVALDDGRAGLVRGWASNELAGRFELLVAADTARDGLAELAGSSLHIATAPLRVAGAWDPHHDAPALDLALRLYRQGYRSRVLDSTTVSTGHATLGSWFRWLCRQTTGALETVLVHARHPRRLRRDVGTRGLAALGLWLAPHAARLANPLLWCVVSLASAHRLGLPVTAPPMPWTLVAVSLLLVGNLTATWIALLGNLRRREFGLTRAALLTPLWWALSSLAAWCGVVRLVLRREEP</sequence>
<comment type="caution">
    <text evidence="3">The sequence shown here is derived from an EMBL/GenBank/DDBJ whole genome shotgun (WGS) entry which is preliminary data.</text>
</comment>